<dbReference type="STRING" id="679936.Sulac_0805"/>
<reference evidence="2 3" key="2">
    <citation type="journal article" date="2012" name="Stand. Genomic Sci.">
        <title>Complete genome sequence of the moderately thermophilic mineral-sulfide-oxidizing firmicute Sulfobacillus acidophilus type strain (NAL(T)).</title>
        <authorList>
            <person name="Anderson I."/>
            <person name="Chertkov O."/>
            <person name="Chen A."/>
            <person name="Saunders E."/>
            <person name="Lapidus A."/>
            <person name="Nolan M."/>
            <person name="Lucas S."/>
            <person name="Hammon N."/>
            <person name="Deshpande S."/>
            <person name="Cheng J.F."/>
            <person name="Han C."/>
            <person name="Tapia R."/>
            <person name="Goodwin L.A."/>
            <person name="Pitluck S."/>
            <person name="Liolios K."/>
            <person name="Pagani I."/>
            <person name="Ivanova N."/>
            <person name="Mikhailova N."/>
            <person name="Pati A."/>
            <person name="Palaniappan K."/>
            <person name="Land M."/>
            <person name="Pan C."/>
            <person name="Rohde M."/>
            <person name="Pukall R."/>
            <person name="Goker M."/>
            <person name="Detter J.C."/>
            <person name="Woyke T."/>
            <person name="Bristow J."/>
            <person name="Eisen J.A."/>
            <person name="Markowitz V."/>
            <person name="Hugenholtz P."/>
            <person name="Kyrpides N.C."/>
            <person name="Klenk H.P."/>
            <person name="Mavromatis K."/>
        </authorList>
    </citation>
    <scope>NUCLEOTIDE SEQUENCE [LARGE SCALE GENOMIC DNA]</scope>
    <source>
        <strain evidence="3">ATCC 700253 / DSM 10332 / NAL</strain>
    </source>
</reference>
<gene>
    <name evidence="2" type="ordered locus">Sulac_0805</name>
</gene>
<proteinExistence type="predicted"/>
<reference evidence="3" key="1">
    <citation type="submission" date="2011-12" db="EMBL/GenBank/DDBJ databases">
        <title>The complete genome of chromosome of Sulfobacillus acidophilus DSM 10332.</title>
        <authorList>
            <person name="Lucas S."/>
            <person name="Han J."/>
            <person name="Lapidus A."/>
            <person name="Bruce D."/>
            <person name="Goodwin L."/>
            <person name="Pitluck S."/>
            <person name="Peters L."/>
            <person name="Kyrpides N."/>
            <person name="Mavromatis K."/>
            <person name="Ivanova N."/>
            <person name="Mikhailova N."/>
            <person name="Chertkov O."/>
            <person name="Saunders E."/>
            <person name="Detter J.C."/>
            <person name="Tapia R."/>
            <person name="Han C."/>
            <person name="Land M."/>
            <person name="Hauser L."/>
            <person name="Markowitz V."/>
            <person name="Cheng J.-F."/>
            <person name="Hugenholtz P."/>
            <person name="Woyke T."/>
            <person name="Wu D."/>
            <person name="Pukall R."/>
            <person name="Gehrich-Schroeter G."/>
            <person name="Schneider S."/>
            <person name="Klenk H.-P."/>
            <person name="Eisen J.A."/>
        </authorList>
    </citation>
    <scope>NUCLEOTIDE SEQUENCE [LARGE SCALE GENOMIC DNA]</scope>
    <source>
        <strain evidence="3">ATCC 700253 / DSM 10332 / NAL</strain>
    </source>
</reference>
<feature type="transmembrane region" description="Helical" evidence="1">
    <location>
        <begin position="243"/>
        <end position="261"/>
    </location>
</feature>
<organism evidence="2 3">
    <name type="scientific">Sulfobacillus acidophilus (strain ATCC 700253 / DSM 10332 / NAL)</name>
    <dbReference type="NCBI Taxonomy" id="679936"/>
    <lineage>
        <taxon>Bacteria</taxon>
        <taxon>Bacillati</taxon>
        <taxon>Bacillota</taxon>
        <taxon>Clostridia</taxon>
        <taxon>Eubacteriales</taxon>
        <taxon>Clostridiales Family XVII. Incertae Sedis</taxon>
        <taxon>Sulfobacillus</taxon>
    </lineage>
</organism>
<evidence type="ECO:0000313" key="2">
    <source>
        <dbReference type="EMBL" id="AEW04308.1"/>
    </source>
</evidence>
<dbReference type="Proteomes" id="UP000005439">
    <property type="component" value="Chromosome"/>
</dbReference>
<evidence type="ECO:0000313" key="3">
    <source>
        <dbReference type="Proteomes" id="UP000005439"/>
    </source>
</evidence>
<protein>
    <recommendedName>
        <fullName evidence="4">Glycosyltransferase RgtA/B/C/D-like domain-containing protein</fullName>
    </recommendedName>
</protein>
<feature type="transmembrane region" description="Helical" evidence="1">
    <location>
        <begin position="121"/>
        <end position="141"/>
    </location>
</feature>
<evidence type="ECO:0000256" key="1">
    <source>
        <dbReference type="SAM" id="Phobius"/>
    </source>
</evidence>
<dbReference type="Pfam" id="PF09852">
    <property type="entry name" value="DUF2079"/>
    <property type="match status" value="1"/>
</dbReference>
<dbReference type="KEGG" id="sap:Sulac_0805"/>
<feature type="transmembrane region" description="Helical" evidence="1">
    <location>
        <begin position="273"/>
        <end position="294"/>
    </location>
</feature>
<keyword evidence="1" id="KW-0472">Membrane</keyword>
<feature type="transmembrane region" description="Helical" evidence="1">
    <location>
        <begin position="314"/>
        <end position="332"/>
    </location>
</feature>
<name>G8U175_SULAD</name>
<dbReference type="HOGENOM" id="CLU_442730_0_0_9"/>
<keyword evidence="1" id="KW-0812">Transmembrane</keyword>
<dbReference type="InterPro" id="IPR018650">
    <property type="entry name" value="STSV1_Orf64"/>
</dbReference>
<feature type="transmembrane region" description="Helical" evidence="1">
    <location>
        <begin position="209"/>
        <end position="231"/>
    </location>
</feature>
<sequence>MTAGIIRHDKRGISPPWLLGGVIFLFGAFQIVISWHKYWTLQASTMDLGYFEQAFWDISHGNWWAFSSVFQTPAVAADGSLWLYPLAYGFRYLGGDLFLFTVQAVGTGLAAWGIYRAARIHQLSSGHSVAVAILFLLYPAVLGGSQFDFHPDFIALPFLVWGYVFYRMGRYVPYYLFLTAALLAKNMALVSLMGWGLGLLVWERQIRDGVIVLTGSFLLFWLELGYIIPHFFLGGTEPINDTLYAYLGHGISGVIRGILLHPDRVWIHLAHQMPYALLIFGPVLGISFGGRASVGPTLALWFLNALSIFRPQHIIGNQYQVMLAGWLFLALIEALSRLTVRRHIALMAVGLTITLLEAGFIDLVIGPMMAVRSAPVASVQAAVAQIPANSVVWTQNRLGVWAYRLPLLGIDRGVTPEVMVSNLPRLWSEAPVKKHPTTELLGLSPTTLYFADVVGHALATGYQVTFHRHGVFVVTGDRTFSVPRAGSVNYGSQPGSYPWIIPPFTQITEHSVMQWKTLSLRVLPHISGLVIPSVPLILGPGQYRVGVVIRDPNRLGSRKPWGYLQVGSLSRPIRSSTPVTWLSLKLTKEEGMNLAVTTTGVQSFDIENLVVERLASS</sequence>
<accession>G8U175</accession>
<evidence type="ECO:0008006" key="4">
    <source>
        <dbReference type="Google" id="ProtNLM"/>
    </source>
</evidence>
<dbReference type="EMBL" id="CP003179">
    <property type="protein sequence ID" value="AEW04308.1"/>
    <property type="molecule type" value="Genomic_DNA"/>
</dbReference>
<feature type="transmembrane region" description="Helical" evidence="1">
    <location>
        <begin position="97"/>
        <end position="115"/>
    </location>
</feature>
<feature type="transmembrane region" description="Helical" evidence="1">
    <location>
        <begin position="344"/>
        <end position="365"/>
    </location>
</feature>
<feature type="transmembrane region" description="Helical" evidence="1">
    <location>
        <begin position="175"/>
        <end position="202"/>
    </location>
</feature>
<feature type="transmembrane region" description="Helical" evidence="1">
    <location>
        <begin position="17"/>
        <end position="36"/>
    </location>
</feature>
<keyword evidence="1" id="KW-1133">Transmembrane helix</keyword>
<dbReference type="AlphaFoldDB" id="G8U175"/>
<dbReference type="PATRIC" id="fig|679936.5.peg.858"/>
<keyword evidence="3" id="KW-1185">Reference proteome</keyword>